<sequence>MPATTAKRVTAADVARSLGLSRATVGFVLNDTPGQKISDATRERVIAEAKRLGYRANSAARALASGHSRIVLLVMPDWPLDHNLRTNLDEASLALDEAGYSLVTMTTHAGGKAQPLWETLNPDVVMGLTPFTRDQIAGFRAAGVEHIVPDAALEDGSVLDELSDGPVLQVRHLIGRGRARLAYAGAADPRLIDLTELRHHAAASEVAVSPGVELVASVEVDAVNAAERLGELLAAGVDGVIAYNDDVAAWLLGAALRSGVEVPGRLAIVGHDDTPIASLLVPSLSTVRVDIAGLGRYFAQMALTAAAGAPVPADRPRARVELIARETT</sequence>
<dbReference type="Pfam" id="PF13377">
    <property type="entry name" value="Peripla_BP_3"/>
    <property type="match status" value="1"/>
</dbReference>
<dbReference type="InterPro" id="IPR010982">
    <property type="entry name" value="Lambda_DNA-bd_dom_sf"/>
</dbReference>
<evidence type="ECO:0000259" key="4">
    <source>
        <dbReference type="PROSITE" id="PS50932"/>
    </source>
</evidence>
<dbReference type="CDD" id="cd01392">
    <property type="entry name" value="HTH_LacI"/>
    <property type="match status" value="1"/>
</dbReference>
<protein>
    <submittedName>
        <fullName evidence="5">LacI family DNA-binding transcriptional regulator</fullName>
    </submittedName>
</protein>
<feature type="domain" description="HTH lacI-type" evidence="4">
    <location>
        <begin position="9"/>
        <end position="65"/>
    </location>
</feature>
<dbReference type="PANTHER" id="PTHR30146">
    <property type="entry name" value="LACI-RELATED TRANSCRIPTIONAL REPRESSOR"/>
    <property type="match status" value="1"/>
</dbReference>
<keyword evidence="2 5" id="KW-0238">DNA-binding</keyword>
<dbReference type="SUPFAM" id="SSF53822">
    <property type="entry name" value="Periplasmic binding protein-like I"/>
    <property type="match status" value="1"/>
</dbReference>
<accession>A0A7D4UK97</accession>
<evidence type="ECO:0000313" key="5">
    <source>
        <dbReference type="EMBL" id="QKJ20507.1"/>
    </source>
</evidence>
<evidence type="ECO:0000256" key="3">
    <source>
        <dbReference type="ARBA" id="ARBA00023163"/>
    </source>
</evidence>
<dbReference type="InterPro" id="IPR000843">
    <property type="entry name" value="HTH_LacI"/>
</dbReference>
<dbReference type="InterPro" id="IPR028082">
    <property type="entry name" value="Peripla_BP_I"/>
</dbReference>
<organism evidence="5 6">
    <name type="scientific">Microbacterium hominis</name>
    <dbReference type="NCBI Taxonomy" id="162426"/>
    <lineage>
        <taxon>Bacteria</taxon>
        <taxon>Bacillati</taxon>
        <taxon>Actinomycetota</taxon>
        <taxon>Actinomycetes</taxon>
        <taxon>Micrococcales</taxon>
        <taxon>Microbacteriaceae</taxon>
        <taxon>Microbacterium</taxon>
    </lineage>
</organism>
<name>A0A7D4UK97_9MICO</name>
<dbReference type="PANTHER" id="PTHR30146:SF153">
    <property type="entry name" value="LACTOSE OPERON REPRESSOR"/>
    <property type="match status" value="1"/>
</dbReference>
<dbReference type="Pfam" id="PF00356">
    <property type="entry name" value="LacI"/>
    <property type="match status" value="1"/>
</dbReference>
<evidence type="ECO:0000256" key="2">
    <source>
        <dbReference type="ARBA" id="ARBA00023125"/>
    </source>
</evidence>
<dbReference type="SUPFAM" id="SSF47413">
    <property type="entry name" value="lambda repressor-like DNA-binding domains"/>
    <property type="match status" value="1"/>
</dbReference>
<dbReference type="EMBL" id="CP054038">
    <property type="protein sequence ID" value="QKJ20507.1"/>
    <property type="molecule type" value="Genomic_DNA"/>
</dbReference>
<dbReference type="GO" id="GO:0000976">
    <property type="term" value="F:transcription cis-regulatory region binding"/>
    <property type="evidence" value="ECO:0007669"/>
    <property type="project" value="TreeGrafter"/>
</dbReference>
<proteinExistence type="predicted"/>
<dbReference type="RefSeq" id="WP_172990932.1">
    <property type="nucleotide sequence ID" value="NZ_CP054038.1"/>
</dbReference>
<dbReference type="Proteomes" id="UP000502498">
    <property type="component" value="Chromosome"/>
</dbReference>
<reference evidence="5 6" key="1">
    <citation type="submission" date="2020-05" db="EMBL/GenBank/DDBJ databases">
        <title>Strain PA2F3 complete genome.</title>
        <authorList>
            <person name="Kim Y.-S."/>
            <person name="Kim S.-J."/>
            <person name="Jung H.-k."/>
            <person name="Kim S.-E."/>
            <person name="Kim K.-H."/>
        </authorList>
    </citation>
    <scope>NUCLEOTIDE SEQUENCE [LARGE SCALE GENOMIC DNA]</scope>
    <source>
        <strain evidence="5 6">PA2F3</strain>
    </source>
</reference>
<dbReference type="InterPro" id="IPR046335">
    <property type="entry name" value="LacI/GalR-like_sensor"/>
</dbReference>
<dbReference type="SMART" id="SM00354">
    <property type="entry name" value="HTH_LACI"/>
    <property type="match status" value="1"/>
</dbReference>
<dbReference type="PROSITE" id="PS50932">
    <property type="entry name" value="HTH_LACI_2"/>
    <property type="match status" value="1"/>
</dbReference>
<keyword evidence="3" id="KW-0804">Transcription</keyword>
<keyword evidence="1" id="KW-0805">Transcription regulation</keyword>
<dbReference type="Gene3D" id="1.10.260.40">
    <property type="entry name" value="lambda repressor-like DNA-binding domains"/>
    <property type="match status" value="1"/>
</dbReference>
<evidence type="ECO:0000256" key="1">
    <source>
        <dbReference type="ARBA" id="ARBA00023015"/>
    </source>
</evidence>
<gene>
    <name evidence="5" type="ORF">HQM25_14855</name>
</gene>
<dbReference type="Gene3D" id="3.40.50.2300">
    <property type="match status" value="2"/>
</dbReference>
<dbReference type="GO" id="GO:0003700">
    <property type="term" value="F:DNA-binding transcription factor activity"/>
    <property type="evidence" value="ECO:0007669"/>
    <property type="project" value="TreeGrafter"/>
</dbReference>
<dbReference type="AlphaFoldDB" id="A0A7D4UK97"/>
<evidence type="ECO:0000313" key="6">
    <source>
        <dbReference type="Proteomes" id="UP000502498"/>
    </source>
</evidence>